<dbReference type="GO" id="GO:0016301">
    <property type="term" value="F:kinase activity"/>
    <property type="evidence" value="ECO:0007669"/>
    <property type="project" value="TreeGrafter"/>
</dbReference>
<dbReference type="InterPro" id="IPR013641">
    <property type="entry name" value="KTI12/PSTK"/>
</dbReference>
<keyword evidence="5" id="KW-1185">Reference proteome</keyword>
<name>A0A4W3I3E4_CALMI</name>
<evidence type="ECO:0000256" key="3">
    <source>
        <dbReference type="SAM" id="Phobius"/>
    </source>
</evidence>
<proteinExistence type="predicted"/>
<dbReference type="Proteomes" id="UP000314986">
    <property type="component" value="Unassembled WGS sequence"/>
</dbReference>
<dbReference type="GO" id="GO:0000049">
    <property type="term" value="F:tRNA binding"/>
    <property type="evidence" value="ECO:0007669"/>
    <property type="project" value="TreeGrafter"/>
</dbReference>
<reference evidence="4" key="5">
    <citation type="submission" date="2025-09" db="UniProtKB">
        <authorList>
            <consortium name="Ensembl"/>
        </authorList>
    </citation>
    <scope>IDENTIFICATION</scope>
</reference>
<evidence type="ECO:0000313" key="4">
    <source>
        <dbReference type="Ensembl" id="ENSCMIP00000015629.1"/>
    </source>
</evidence>
<dbReference type="PANTHER" id="PTHR20873">
    <property type="entry name" value="L-SERYL-TRNA(SEC) KINASE"/>
    <property type="match status" value="1"/>
</dbReference>
<keyword evidence="2" id="KW-0067">ATP-binding</keyword>
<protein>
    <submittedName>
        <fullName evidence="4">Phosphoseryl-tRNA kinase</fullName>
    </submittedName>
</protein>
<feature type="transmembrane region" description="Helical" evidence="3">
    <location>
        <begin position="20"/>
        <end position="46"/>
    </location>
</feature>
<dbReference type="GO" id="GO:0005524">
    <property type="term" value="F:ATP binding"/>
    <property type="evidence" value="ECO:0007669"/>
    <property type="project" value="UniProtKB-KW"/>
</dbReference>
<dbReference type="PANTHER" id="PTHR20873:SF0">
    <property type="entry name" value="L-SERYL-TRNA(SEC) KINASE"/>
    <property type="match status" value="1"/>
</dbReference>
<dbReference type="OMA" id="NTWEQCH"/>
<keyword evidence="3" id="KW-0472">Membrane</keyword>
<reference evidence="5" key="1">
    <citation type="journal article" date="2006" name="Science">
        <title>Ancient noncoding elements conserved in the human genome.</title>
        <authorList>
            <person name="Venkatesh B."/>
            <person name="Kirkness E.F."/>
            <person name="Loh Y.H."/>
            <person name="Halpern A.L."/>
            <person name="Lee A.P."/>
            <person name="Johnson J."/>
            <person name="Dandona N."/>
            <person name="Viswanathan L.D."/>
            <person name="Tay A."/>
            <person name="Venter J.C."/>
            <person name="Strausberg R.L."/>
            <person name="Brenner S."/>
        </authorList>
    </citation>
    <scope>NUCLEOTIDE SEQUENCE [LARGE SCALE GENOMIC DNA]</scope>
</reference>
<reference evidence="5" key="3">
    <citation type="journal article" date="2014" name="Nature">
        <title>Elephant shark genome provides unique insights into gnathostome evolution.</title>
        <authorList>
            <consortium name="International Elephant Shark Genome Sequencing Consortium"/>
            <person name="Venkatesh B."/>
            <person name="Lee A.P."/>
            <person name="Ravi V."/>
            <person name="Maurya A.K."/>
            <person name="Lian M.M."/>
            <person name="Swann J.B."/>
            <person name="Ohta Y."/>
            <person name="Flajnik M.F."/>
            <person name="Sutoh Y."/>
            <person name="Kasahara M."/>
            <person name="Hoon S."/>
            <person name="Gangu V."/>
            <person name="Roy S.W."/>
            <person name="Irimia M."/>
            <person name="Korzh V."/>
            <person name="Kondrychyn I."/>
            <person name="Lim Z.W."/>
            <person name="Tay B.H."/>
            <person name="Tohari S."/>
            <person name="Kong K.W."/>
            <person name="Ho S."/>
            <person name="Lorente-Galdos B."/>
            <person name="Quilez J."/>
            <person name="Marques-Bonet T."/>
            <person name="Raney B.J."/>
            <person name="Ingham P.W."/>
            <person name="Tay A."/>
            <person name="Hillier L.W."/>
            <person name="Minx P."/>
            <person name="Boehm T."/>
            <person name="Wilson R.K."/>
            <person name="Brenner S."/>
            <person name="Warren W.C."/>
        </authorList>
    </citation>
    <scope>NUCLEOTIDE SEQUENCE [LARGE SCALE GENOMIC DNA]</scope>
</reference>
<accession>A0A4W3I3E4</accession>
<keyword evidence="3" id="KW-1133">Transmembrane helix</keyword>
<dbReference type="InParanoid" id="A0A4W3I3E4"/>
<keyword evidence="1" id="KW-0547">Nucleotide-binding</keyword>
<sequence>MLYTVQRLGTSSQRERRYTNVISLLLFSYLYVFFPPFCPLCFLRGLQSSFWKLYRRKLLAYIELLIQAIYGNGYLVGSSNETDSAWDYFIQSLKRQHVISSEAQYVGAEQYPVSVKRSRPLVIILDDNFYYQSMRYEVYQMARQNSLGFCQLFLECPLQLCLRRNHQRLCPVNDETIALMSTKLELPDPEKNGWEKNSIILKGEENISEEDIQKVLALLDAALENPVQPIKENTEQKEADRAICAASVLHQADQAFRRSVSQAMKTMKVKKLTTWKIKLLAEDLNKLKTMFLEDLRHGTLRGNPMKIYGDVDAIVAEASCGFDQEKEVILKNFLEKQT</sequence>
<dbReference type="Gene3D" id="3.40.50.300">
    <property type="entry name" value="P-loop containing nucleotide triphosphate hydrolases"/>
    <property type="match status" value="1"/>
</dbReference>
<evidence type="ECO:0000256" key="1">
    <source>
        <dbReference type="ARBA" id="ARBA00022741"/>
    </source>
</evidence>
<dbReference type="InterPro" id="IPR027417">
    <property type="entry name" value="P-loop_NTPase"/>
</dbReference>
<dbReference type="Pfam" id="PF08433">
    <property type="entry name" value="KTI12"/>
    <property type="match status" value="1"/>
</dbReference>
<dbReference type="SUPFAM" id="SSF52540">
    <property type="entry name" value="P-loop containing nucleoside triphosphate hydrolases"/>
    <property type="match status" value="1"/>
</dbReference>
<dbReference type="AlphaFoldDB" id="A0A4W3I3E4"/>
<evidence type="ECO:0000256" key="2">
    <source>
        <dbReference type="ARBA" id="ARBA00022840"/>
    </source>
</evidence>
<dbReference type="STRING" id="7868.ENSCMIP00000015629"/>
<dbReference type="GeneTree" id="ENSGT00390000017554"/>
<reference evidence="4" key="4">
    <citation type="submission" date="2025-08" db="UniProtKB">
        <authorList>
            <consortium name="Ensembl"/>
        </authorList>
    </citation>
    <scope>IDENTIFICATION</scope>
</reference>
<reference evidence="5" key="2">
    <citation type="journal article" date="2007" name="PLoS Biol.">
        <title>Survey sequencing and comparative analysis of the elephant shark (Callorhinchus milii) genome.</title>
        <authorList>
            <person name="Venkatesh B."/>
            <person name="Kirkness E.F."/>
            <person name="Loh Y.H."/>
            <person name="Halpern A.L."/>
            <person name="Lee A.P."/>
            <person name="Johnson J."/>
            <person name="Dandona N."/>
            <person name="Viswanathan L.D."/>
            <person name="Tay A."/>
            <person name="Venter J.C."/>
            <person name="Strausberg R.L."/>
            <person name="Brenner S."/>
        </authorList>
    </citation>
    <scope>NUCLEOTIDE SEQUENCE [LARGE SCALE GENOMIC DNA]</scope>
</reference>
<dbReference type="InterPro" id="IPR052648">
    <property type="entry name" value="Ser-tRNA(Sec)_kinase"/>
</dbReference>
<keyword evidence="3" id="KW-0812">Transmembrane</keyword>
<organism evidence="4 5">
    <name type="scientific">Callorhinchus milii</name>
    <name type="common">Ghost shark</name>
    <dbReference type="NCBI Taxonomy" id="7868"/>
    <lineage>
        <taxon>Eukaryota</taxon>
        <taxon>Metazoa</taxon>
        <taxon>Chordata</taxon>
        <taxon>Craniata</taxon>
        <taxon>Vertebrata</taxon>
        <taxon>Chondrichthyes</taxon>
        <taxon>Holocephali</taxon>
        <taxon>Chimaeriformes</taxon>
        <taxon>Callorhinchidae</taxon>
        <taxon>Callorhinchus</taxon>
    </lineage>
</organism>
<evidence type="ECO:0000313" key="5">
    <source>
        <dbReference type="Proteomes" id="UP000314986"/>
    </source>
</evidence>
<dbReference type="Ensembl" id="ENSCMIT00000015949.1">
    <property type="protein sequence ID" value="ENSCMIP00000015629.1"/>
    <property type="gene ID" value="ENSCMIG00000007617.1"/>
</dbReference>